<gene>
    <name evidence="1" type="ORF">LCGC14_1790000</name>
</gene>
<protein>
    <submittedName>
        <fullName evidence="1">Uncharacterized protein</fullName>
    </submittedName>
</protein>
<proteinExistence type="predicted"/>
<organism evidence="1">
    <name type="scientific">marine sediment metagenome</name>
    <dbReference type="NCBI Taxonomy" id="412755"/>
    <lineage>
        <taxon>unclassified sequences</taxon>
        <taxon>metagenomes</taxon>
        <taxon>ecological metagenomes</taxon>
    </lineage>
</organism>
<reference evidence="1" key="1">
    <citation type="journal article" date="2015" name="Nature">
        <title>Complex archaea that bridge the gap between prokaryotes and eukaryotes.</title>
        <authorList>
            <person name="Spang A."/>
            <person name="Saw J.H."/>
            <person name="Jorgensen S.L."/>
            <person name="Zaremba-Niedzwiedzka K."/>
            <person name="Martijn J."/>
            <person name="Lind A.E."/>
            <person name="van Eijk R."/>
            <person name="Schleper C."/>
            <person name="Guy L."/>
            <person name="Ettema T.J."/>
        </authorList>
    </citation>
    <scope>NUCLEOTIDE SEQUENCE</scope>
</reference>
<comment type="caution">
    <text evidence="1">The sequence shown here is derived from an EMBL/GenBank/DDBJ whole genome shotgun (WGS) entry which is preliminary data.</text>
</comment>
<evidence type="ECO:0000313" key="1">
    <source>
        <dbReference type="EMBL" id="KKM01876.1"/>
    </source>
</evidence>
<accession>A0A0F9J7P3</accession>
<name>A0A0F9J7P3_9ZZZZ</name>
<sequence length="65" mass="7846">MRKKKMKKMFMEIMDERFQDYRGIELWQKVINTENDLATFKAKFDEFTPVVNAIIGNPKYNNLAR</sequence>
<dbReference type="EMBL" id="LAZR01017077">
    <property type="protein sequence ID" value="KKM01876.1"/>
    <property type="molecule type" value="Genomic_DNA"/>
</dbReference>
<dbReference type="AlphaFoldDB" id="A0A0F9J7P3"/>